<dbReference type="Proteomes" id="UP000605846">
    <property type="component" value="Unassembled WGS sequence"/>
</dbReference>
<evidence type="ECO:0000313" key="3">
    <source>
        <dbReference type="EMBL" id="KAF7727756.1"/>
    </source>
</evidence>
<dbReference type="InterPro" id="IPR044554">
    <property type="entry name" value="ANAPC2"/>
</dbReference>
<dbReference type="Gene3D" id="3.30.230.130">
    <property type="entry name" value="Cullin, Chain C, Domain 2"/>
    <property type="match status" value="1"/>
</dbReference>
<dbReference type="GO" id="GO:0031625">
    <property type="term" value="F:ubiquitin protein ligase binding"/>
    <property type="evidence" value="ECO:0007669"/>
    <property type="project" value="InterPro"/>
</dbReference>
<protein>
    <recommendedName>
        <fullName evidence="2">Cullin family profile domain-containing protein</fullName>
    </recommendedName>
</protein>
<comment type="caution">
    <text evidence="3">The sequence shown here is derived from an EMBL/GenBank/DDBJ whole genome shotgun (WGS) entry which is preliminary data.</text>
</comment>
<dbReference type="GO" id="GO:0070979">
    <property type="term" value="P:protein K11-linked ubiquitination"/>
    <property type="evidence" value="ECO:0007669"/>
    <property type="project" value="TreeGrafter"/>
</dbReference>
<evidence type="ECO:0000256" key="1">
    <source>
        <dbReference type="PROSITE-ProRule" id="PRU00330"/>
    </source>
</evidence>
<feature type="domain" description="Cullin family profile" evidence="2">
    <location>
        <begin position="320"/>
        <end position="533"/>
    </location>
</feature>
<dbReference type="GO" id="GO:0005680">
    <property type="term" value="C:anaphase-promoting complex"/>
    <property type="evidence" value="ECO:0007669"/>
    <property type="project" value="TreeGrafter"/>
</dbReference>
<evidence type="ECO:0000259" key="2">
    <source>
        <dbReference type="PROSITE" id="PS50069"/>
    </source>
</evidence>
<gene>
    <name evidence="3" type="ORF">EC973_007215</name>
</gene>
<keyword evidence="4" id="KW-1185">Reference proteome</keyword>
<dbReference type="SUPFAM" id="SSF75632">
    <property type="entry name" value="Cullin homology domain"/>
    <property type="match status" value="1"/>
</dbReference>
<sequence>MPWEHLPFISDFHGFQPRKLADCDLESDLGKRADPLTIPDNVLRQQCEHYLEIQVDMDHQDDDVLMQDSAISDTLLERFTETCRRANALQLMPDWLSLVQAITSERCSDVCEDDYVLNCELKWLRTNVLPWLSHVMQEPGNNSVNGCHISPISVTKIFDLIREFPTSQPVIEDLKIAIEKLDLFDDIQNALIEVLQTRLLHLGASTSDILDQYTCCIRCVKIWDPTCDILVPIIQLMEDYIQHKRLFIADGTKRHDSATKSVRKEAIRAVVGKVRDLLPNEDPIYVFELSELDGSAPSEDQEMMDDKPTRLKRWQRKSSDTVAMLISICGPIEIFVKGYEEKLREALCSSADYDTDEEIMKLEVLKQHFPKNTMIRCDVMVADINESRRLDRQIHQTVRGIPSEFHVAVLSRFYWKNPEDENEEDGDEDEYDEEHNDDASIRLWPGFQQAMDLYEAEFRRIRVSRKLQWLPSQGMTTLELQFESGVEEYRVDPVSAMVISMFENETGPKTSKQIAEAIHVQETKVLDSLELWEDKGVLSLTATGEYKLCRV</sequence>
<dbReference type="Pfam" id="PF25773">
    <property type="entry name" value="TPR_ANAPC2"/>
    <property type="match status" value="1"/>
</dbReference>
<name>A0A8H7EUC4_9FUNG</name>
<dbReference type="InterPro" id="IPR036317">
    <property type="entry name" value="Cullin_homology_sf"/>
</dbReference>
<dbReference type="EMBL" id="JABAYA010000050">
    <property type="protein sequence ID" value="KAF7727756.1"/>
    <property type="molecule type" value="Genomic_DNA"/>
</dbReference>
<dbReference type="PROSITE" id="PS50069">
    <property type="entry name" value="CULLIN_2"/>
    <property type="match status" value="1"/>
</dbReference>
<dbReference type="PANTHER" id="PTHR45957:SF1">
    <property type="entry name" value="ANAPHASE-PROMOTING COMPLEX SUBUNIT 2"/>
    <property type="match status" value="1"/>
</dbReference>
<organism evidence="3 4">
    <name type="scientific">Apophysomyces ossiformis</name>
    <dbReference type="NCBI Taxonomy" id="679940"/>
    <lineage>
        <taxon>Eukaryota</taxon>
        <taxon>Fungi</taxon>
        <taxon>Fungi incertae sedis</taxon>
        <taxon>Mucoromycota</taxon>
        <taxon>Mucoromycotina</taxon>
        <taxon>Mucoromycetes</taxon>
        <taxon>Mucorales</taxon>
        <taxon>Mucorineae</taxon>
        <taxon>Mucoraceae</taxon>
        <taxon>Apophysomyces</taxon>
    </lineage>
</organism>
<dbReference type="AlphaFoldDB" id="A0A8H7EUC4"/>
<evidence type="ECO:0000313" key="4">
    <source>
        <dbReference type="Proteomes" id="UP000605846"/>
    </source>
</evidence>
<dbReference type="PANTHER" id="PTHR45957">
    <property type="entry name" value="ANAPHASE-PROMOTING COMPLEX SUBUNIT 2"/>
    <property type="match status" value="1"/>
</dbReference>
<dbReference type="InterPro" id="IPR016158">
    <property type="entry name" value="Cullin_homology"/>
</dbReference>
<dbReference type="InterPro" id="IPR057975">
    <property type="entry name" value="TPR_ANAPC2"/>
</dbReference>
<dbReference type="OrthoDB" id="5581181at2759"/>
<reference evidence="3" key="1">
    <citation type="submission" date="2020-01" db="EMBL/GenBank/DDBJ databases">
        <title>Genome Sequencing of Three Apophysomyces-Like Fungal Strains Confirms a Novel Fungal Genus in the Mucoromycota with divergent Burkholderia-like Endosymbiotic Bacteria.</title>
        <authorList>
            <person name="Stajich J.E."/>
            <person name="Macias A.M."/>
            <person name="Carter-House D."/>
            <person name="Lovett B."/>
            <person name="Kasson L.R."/>
            <person name="Berry K."/>
            <person name="Grigoriev I."/>
            <person name="Chang Y."/>
            <person name="Spatafora J."/>
            <person name="Kasson M.T."/>
        </authorList>
    </citation>
    <scope>NUCLEOTIDE SEQUENCE</scope>
    <source>
        <strain evidence="3">NRRL A-21654</strain>
    </source>
</reference>
<dbReference type="GO" id="GO:0006511">
    <property type="term" value="P:ubiquitin-dependent protein catabolic process"/>
    <property type="evidence" value="ECO:0007669"/>
    <property type="project" value="InterPro"/>
</dbReference>
<proteinExistence type="inferred from homology"/>
<accession>A0A8H7EUC4</accession>
<dbReference type="GO" id="GO:0007091">
    <property type="term" value="P:metaphase/anaphase transition of mitotic cell cycle"/>
    <property type="evidence" value="ECO:0007669"/>
    <property type="project" value="TreeGrafter"/>
</dbReference>
<comment type="similarity">
    <text evidence="1">Belongs to the cullin family.</text>
</comment>